<gene>
    <name evidence="1" type="ORF">NDU88_000743</name>
</gene>
<proteinExistence type="predicted"/>
<accession>A0AAV7P1R8</accession>
<name>A0AAV7P1R8_PLEWA</name>
<protein>
    <submittedName>
        <fullName evidence="1">Uncharacterized protein</fullName>
    </submittedName>
</protein>
<feature type="non-terminal residue" evidence="1">
    <location>
        <position position="1"/>
    </location>
</feature>
<dbReference type="AlphaFoldDB" id="A0AAV7P1R8"/>
<dbReference type="PANTHER" id="PTHR11412:SF182">
    <property type="entry name" value="ALPHA-2-MACROGLOBULIN-LIKE PROTEIN 1"/>
    <property type="match status" value="1"/>
</dbReference>
<feature type="non-terminal residue" evidence="1">
    <location>
        <position position="75"/>
    </location>
</feature>
<dbReference type="EMBL" id="JANPWB010000011">
    <property type="protein sequence ID" value="KAJ1122243.1"/>
    <property type="molecule type" value="Genomic_DNA"/>
</dbReference>
<evidence type="ECO:0000313" key="1">
    <source>
        <dbReference type="EMBL" id="KAJ1122243.1"/>
    </source>
</evidence>
<comment type="caution">
    <text evidence="1">The sequence shown here is derived from an EMBL/GenBank/DDBJ whole genome shotgun (WGS) entry which is preliminary data.</text>
</comment>
<organism evidence="1 2">
    <name type="scientific">Pleurodeles waltl</name>
    <name type="common">Iberian ribbed newt</name>
    <dbReference type="NCBI Taxonomy" id="8319"/>
    <lineage>
        <taxon>Eukaryota</taxon>
        <taxon>Metazoa</taxon>
        <taxon>Chordata</taxon>
        <taxon>Craniata</taxon>
        <taxon>Vertebrata</taxon>
        <taxon>Euteleostomi</taxon>
        <taxon>Amphibia</taxon>
        <taxon>Batrachia</taxon>
        <taxon>Caudata</taxon>
        <taxon>Salamandroidea</taxon>
        <taxon>Salamandridae</taxon>
        <taxon>Pleurodelinae</taxon>
        <taxon>Pleurodeles</taxon>
    </lineage>
</organism>
<dbReference type="Gene3D" id="2.60.40.1930">
    <property type="match status" value="1"/>
</dbReference>
<dbReference type="PANTHER" id="PTHR11412">
    <property type="entry name" value="MACROGLOBULIN / COMPLEMENT"/>
    <property type="match status" value="1"/>
</dbReference>
<dbReference type="Proteomes" id="UP001066276">
    <property type="component" value="Chromosome 7"/>
</dbReference>
<dbReference type="InterPro" id="IPR050473">
    <property type="entry name" value="A2M/Complement_sys"/>
</dbReference>
<evidence type="ECO:0000313" key="2">
    <source>
        <dbReference type="Proteomes" id="UP001066276"/>
    </source>
</evidence>
<reference evidence="1" key="1">
    <citation type="journal article" date="2022" name="bioRxiv">
        <title>Sequencing and chromosome-scale assembly of the giantPleurodeles waltlgenome.</title>
        <authorList>
            <person name="Brown T."/>
            <person name="Elewa A."/>
            <person name="Iarovenko S."/>
            <person name="Subramanian E."/>
            <person name="Araus A.J."/>
            <person name="Petzold A."/>
            <person name="Susuki M."/>
            <person name="Suzuki K.-i.T."/>
            <person name="Hayashi T."/>
            <person name="Toyoda A."/>
            <person name="Oliveira C."/>
            <person name="Osipova E."/>
            <person name="Leigh N.D."/>
            <person name="Simon A."/>
            <person name="Yun M.H."/>
        </authorList>
    </citation>
    <scope>NUCLEOTIDE SEQUENCE</scope>
    <source>
        <strain evidence="1">20211129_DDA</strain>
        <tissue evidence="1">Liver</tissue>
    </source>
</reference>
<sequence length="75" mass="8649">KFRIVTLNEDFIVENKPYSLVQIQDPNSNRIVQWLEVVPKQGIVDLSFLLSSEPPQGTYVIKVGNDFQHTFTVEE</sequence>
<keyword evidence="2" id="KW-1185">Reference proteome</keyword>